<dbReference type="FunFam" id="1.25.10.10:FF:000144">
    <property type="entry name" value="rap1 GTPase-GDP dissociation stimulator 1 isoform X1"/>
    <property type="match status" value="1"/>
</dbReference>
<dbReference type="InterPro" id="IPR016024">
    <property type="entry name" value="ARM-type_fold"/>
</dbReference>
<proteinExistence type="predicted"/>
<comment type="caution">
    <text evidence="9">The sequence shown here is derived from an EMBL/GenBank/DDBJ whole genome shotgun (WGS) entry which is preliminary data.</text>
</comment>
<dbReference type="SUPFAM" id="SSF48371">
    <property type="entry name" value="ARM repeat"/>
    <property type="match status" value="2"/>
</dbReference>
<dbReference type="InterPro" id="IPR000225">
    <property type="entry name" value="Armadillo"/>
</dbReference>
<feature type="repeat" description="ARM" evidence="8">
    <location>
        <begin position="357"/>
        <end position="389"/>
    </location>
</feature>
<dbReference type="PANTHER" id="PTHR10957">
    <property type="entry name" value="RAP1 GTPASE-GDP DISSOCIATION STIMULATOR 1"/>
    <property type="match status" value="1"/>
</dbReference>
<keyword evidence="5" id="KW-0677">Repeat</keyword>
<keyword evidence="7" id="KW-0496">Mitochondrion</keyword>
<evidence type="ECO:0000256" key="6">
    <source>
        <dbReference type="ARBA" id="ARBA00022824"/>
    </source>
</evidence>
<keyword evidence="10" id="KW-1185">Reference proteome</keyword>
<keyword evidence="4" id="KW-0963">Cytoplasm</keyword>
<evidence type="ECO:0000256" key="2">
    <source>
        <dbReference type="ARBA" id="ARBA00004240"/>
    </source>
</evidence>
<evidence type="ECO:0000256" key="1">
    <source>
        <dbReference type="ARBA" id="ARBA00004173"/>
    </source>
</evidence>
<dbReference type="Gene3D" id="1.25.10.10">
    <property type="entry name" value="Leucine-rich Repeat Variant"/>
    <property type="match status" value="3"/>
</dbReference>
<dbReference type="Proteomes" id="UP001230051">
    <property type="component" value="Unassembled WGS sequence"/>
</dbReference>
<dbReference type="EMBL" id="JAGXEW010000001">
    <property type="protein sequence ID" value="KAK1175763.1"/>
    <property type="molecule type" value="Genomic_DNA"/>
</dbReference>
<dbReference type="GO" id="GO:0005739">
    <property type="term" value="C:mitochondrion"/>
    <property type="evidence" value="ECO:0007669"/>
    <property type="project" value="UniProtKB-SubCell"/>
</dbReference>
<feature type="repeat" description="ARM" evidence="8">
    <location>
        <begin position="89"/>
        <end position="131"/>
    </location>
</feature>
<dbReference type="GO" id="GO:0005783">
    <property type="term" value="C:endoplasmic reticulum"/>
    <property type="evidence" value="ECO:0007669"/>
    <property type="project" value="UniProtKB-SubCell"/>
</dbReference>
<evidence type="ECO:0000313" key="9">
    <source>
        <dbReference type="EMBL" id="KAK1175763.1"/>
    </source>
</evidence>
<comment type="subcellular location">
    <subcellularLocation>
        <location evidence="3">Cytoplasm</location>
        <location evidence="3">Cytosol</location>
    </subcellularLocation>
    <subcellularLocation>
        <location evidence="2">Endoplasmic reticulum</location>
    </subcellularLocation>
    <subcellularLocation>
        <location evidence="1">Mitochondrion</location>
    </subcellularLocation>
</comment>
<dbReference type="InterPro" id="IPR011989">
    <property type="entry name" value="ARM-like"/>
</dbReference>
<dbReference type="GO" id="GO:0005085">
    <property type="term" value="F:guanyl-nucleotide exchange factor activity"/>
    <property type="evidence" value="ECO:0007669"/>
    <property type="project" value="InterPro"/>
</dbReference>
<dbReference type="AlphaFoldDB" id="A0AAD8GKM6"/>
<dbReference type="Pfam" id="PF00514">
    <property type="entry name" value="Arm"/>
    <property type="match status" value="3"/>
</dbReference>
<sequence>MDNFCEALKKLKLTAADSTEDSLEGCLDCLLKALARNNAEASEKIQENGLLQVFHGLLAQPSSCTPKVANIIAEVAKNEFMRSPCVEAGLIPPLVQLLNCKDQEVLLQTGRALGNICYDSHEGRSAVDRAGGAQIVADHIRLLSQNTDPANQKLLTVFCGMLMNYSNDNDSLQAQLVNMGVIPTLVKLLGVHFQNTPLTEMCLIAFGNLAELESSKEQFASTNIAEELVKLFRKQTEHEKKEMIFEVLAPLAENDTIKLQLVDAGLVECLLDVVGQTVDGDKEEDIAELKTASDLMVLLLLGDDSMQKLFDEGKGSVFQRVLSWVPSHNHQLQLAGALAIANFARNDGNCIHMVDTGIVQKLLDLLDRHVEDGNVTVQHAALSALRNLAIPVVNKAKLLSAGVSEEVLKFLKSEMPPVQFKLLGTLRMLIDAQAEAAEQLGKNVQLVERLVEWCEAKDHAGVMGESNRLLSALIRHSKSKDVVRTVIQSGGVKHLATMATSEHMIMQNEALVALGLIAALDLGMAEKDLESATLVQVLHKLLSDERSAPEIKYNSMILICTVMGSEPLHKEVQGLMFLDVVSKLRSHENKTVAHQASLTEQRLTAQS</sequence>
<dbReference type="InterPro" id="IPR040144">
    <property type="entry name" value="RAP1GDS1"/>
</dbReference>
<dbReference type="FunFam" id="1.25.10.10:FF:000141">
    <property type="entry name" value="rap1 GTPase-GDP dissociation stimulator 1 isoform X1"/>
    <property type="match status" value="1"/>
</dbReference>
<protein>
    <submittedName>
        <fullName evidence="9">Rap1 GTPase-GDP dissociation stimulator 1-like isoform X2</fullName>
    </submittedName>
</protein>
<evidence type="ECO:0000256" key="3">
    <source>
        <dbReference type="ARBA" id="ARBA00004514"/>
    </source>
</evidence>
<accession>A0AAD8GKM6</accession>
<dbReference type="PROSITE" id="PS50176">
    <property type="entry name" value="ARM_REPEAT"/>
    <property type="match status" value="2"/>
</dbReference>
<keyword evidence="6" id="KW-0256">Endoplasmic reticulum</keyword>
<evidence type="ECO:0000313" key="10">
    <source>
        <dbReference type="Proteomes" id="UP001230051"/>
    </source>
</evidence>
<dbReference type="SMART" id="SM00185">
    <property type="entry name" value="ARM"/>
    <property type="match status" value="5"/>
</dbReference>
<reference evidence="9" key="1">
    <citation type="submission" date="2022-02" db="EMBL/GenBank/DDBJ databases">
        <title>Atlantic sturgeon de novo genome assembly.</title>
        <authorList>
            <person name="Stock M."/>
            <person name="Klopp C."/>
            <person name="Guiguen Y."/>
            <person name="Cabau C."/>
            <person name="Parinello H."/>
            <person name="Santidrian Yebra-Pimentel E."/>
            <person name="Kuhl H."/>
            <person name="Dirks R.P."/>
            <person name="Guessner J."/>
            <person name="Wuertz S."/>
            <person name="Du K."/>
            <person name="Schartl M."/>
        </authorList>
    </citation>
    <scope>NUCLEOTIDE SEQUENCE</scope>
    <source>
        <strain evidence="9">STURGEONOMICS-FGT-2020</strain>
        <tissue evidence="9">Whole blood</tissue>
    </source>
</reference>
<evidence type="ECO:0000256" key="8">
    <source>
        <dbReference type="PROSITE-ProRule" id="PRU00259"/>
    </source>
</evidence>
<evidence type="ECO:0000256" key="4">
    <source>
        <dbReference type="ARBA" id="ARBA00022490"/>
    </source>
</evidence>
<gene>
    <name evidence="9" type="primary">rap1gds1-a</name>
    <name evidence="9" type="ORF">AOXY_G462</name>
</gene>
<dbReference type="GO" id="GO:0005829">
    <property type="term" value="C:cytosol"/>
    <property type="evidence" value="ECO:0007669"/>
    <property type="project" value="UniProtKB-SubCell"/>
</dbReference>
<dbReference type="FunFam" id="1.25.10.10:FF:000127">
    <property type="entry name" value="rap1 GTPase-GDP dissociation stimulator 1 isoform X1"/>
    <property type="match status" value="1"/>
</dbReference>
<organism evidence="9 10">
    <name type="scientific">Acipenser oxyrinchus oxyrinchus</name>
    <dbReference type="NCBI Taxonomy" id="40147"/>
    <lineage>
        <taxon>Eukaryota</taxon>
        <taxon>Metazoa</taxon>
        <taxon>Chordata</taxon>
        <taxon>Craniata</taxon>
        <taxon>Vertebrata</taxon>
        <taxon>Euteleostomi</taxon>
        <taxon>Actinopterygii</taxon>
        <taxon>Chondrostei</taxon>
        <taxon>Acipenseriformes</taxon>
        <taxon>Acipenseridae</taxon>
        <taxon>Acipenser</taxon>
    </lineage>
</organism>
<name>A0AAD8GKM6_ACIOX</name>
<evidence type="ECO:0000256" key="5">
    <source>
        <dbReference type="ARBA" id="ARBA00022737"/>
    </source>
</evidence>
<evidence type="ECO:0000256" key="7">
    <source>
        <dbReference type="ARBA" id="ARBA00023128"/>
    </source>
</evidence>